<gene>
    <name evidence="3" type="ORF">FIV42_28400</name>
</gene>
<dbReference type="OrthoDB" id="9779889at2"/>
<name>A0A4Y6Q1R4_PERCE</name>
<dbReference type="InterPro" id="IPR001623">
    <property type="entry name" value="DnaJ_domain"/>
</dbReference>
<dbReference type="SUPFAM" id="SSF46565">
    <property type="entry name" value="Chaperone J-domain"/>
    <property type="match status" value="1"/>
</dbReference>
<reference evidence="3 4" key="1">
    <citation type="submission" date="2019-06" db="EMBL/GenBank/DDBJ databases">
        <title>Persicimonas caeni gen. nov., sp. nov., a predatory bacterium isolated from solar saltern.</title>
        <authorList>
            <person name="Wang S."/>
        </authorList>
    </citation>
    <scope>NUCLEOTIDE SEQUENCE [LARGE SCALE GENOMIC DNA]</scope>
    <source>
        <strain evidence="3 4">YN101</strain>
    </source>
</reference>
<evidence type="ECO:0000313" key="4">
    <source>
        <dbReference type="Proteomes" id="UP000315995"/>
    </source>
</evidence>
<dbReference type="RefSeq" id="WP_141200968.1">
    <property type="nucleotide sequence ID" value="NZ_CP041186.1"/>
</dbReference>
<accession>A0A4Y6Q1R4</accession>
<dbReference type="SUPFAM" id="SSF48452">
    <property type="entry name" value="TPR-like"/>
    <property type="match status" value="1"/>
</dbReference>
<dbReference type="InterPro" id="IPR011990">
    <property type="entry name" value="TPR-like_helical_dom_sf"/>
</dbReference>
<evidence type="ECO:0000256" key="1">
    <source>
        <dbReference type="PROSITE-ProRule" id="PRU00339"/>
    </source>
</evidence>
<feature type="repeat" description="TPR" evidence="1">
    <location>
        <begin position="110"/>
        <end position="143"/>
    </location>
</feature>
<protein>
    <recommendedName>
        <fullName evidence="2">J domain-containing protein</fullName>
    </recommendedName>
</protein>
<dbReference type="InterPro" id="IPR019734">
    <property type="entry name" value="TPR_rpt"/>
</dbReference>
<organism evidence="3 4">
    <name type="scientific">Persicimonas caeni</name>
    <dbReference type="NCBI Taxonomy" id="2292766"/>
    <lineage>
        <taxon>Bacteria</taxon>
        <taxon>Deltaproteobacteria</taxon>
        <taxon>Bradymonadales</taxon>
        <taxon>Bradymonadaceae</taxon>
        <taxon>Persicimonas</taxon>
    </lineage>
</organism>
<dbReference type="Pfam" id="PF00226">
    <property type="entry name" value="DnaJ"/>
    <property type="match status" value="1"/>
</dbReference>
<dbReference type="Gene3D" id="1.10.287.110">
    <property type="entry name" value="DnaJ domain"/>
    <property type="match status" value="1"/>
</dbReference>
<dbReference type="Proteomes" id="UP000315995">
    <property type="component" value="Chromosome"/>
</dbReference>
<sequence length="255" mass="29744">MSDNIEEVRRKIDEMHARLDEDTYYELLELEPEAKPGKKEVMKQFRLKAKDWHADRYSGYELSAEYKQKLQEIFAALNTAQQTLSDIDKKADYDFQLEAGDQNIENVINAEGAFRRGNNMLQTGSYKGAHEQFKRAFELNPEEDEYKAHLLYTEYLQIPKNDEGTPLKRTRANEIFGELDEISEQKPENDSILTFLGVVAMGLGNLNKAKVLFNEALRHNRQNVVAKRQIRLIKMRQEKESKKGFFAQLLDKFRS</sequence>
<proteinExistence type="predicted"/>
<dbReference type="PROSITE" id="PS50076">
    <property type="entry name" value="DNAJ_2"/>
    <property type="match status" value="1"/>
</dbReference>
<evidence type="ECO:0000313" key="3">
    <source>
        <dbReference type="EMBL" id="QDG54524.1"/>
    </source>
</evidence>
<dbReference type="AlphaFoldDB" id="A0A4Y6Q1R4"/>
<keyword evidence="4" id="KW-1185">Reference proteome</keyword>
<accession>A0A5B8YCQ6</accession>
<dbReference type="EMBL" id="CP041186">
    <property type="protein sequence ID" value="QDG54524.1"/>
    <property type="molecule type" value="Genomic_DNA"/>
</dbReference>
<dbReference type="SMART" id="SM00028">
    <property type="entry name" value="TPR"/>
    <property type="match status" value="2"/>
</dbReference>
<feature type="domain" description="J" evidence="2">
    <location>
        <begin position="23"/>
        <end position="97"/>
    </location>
</feature>
<evidence type="ECO:0000259" key="2">
    <source>
        <dbReference type="PROSITE" id="PS50076"/>
    </source>
</evidence>
<dbReference type="InterPro" id="IPR036869">
    <property type="entry name" value="J_dom_sf"/>
</dbReference>
<dbReference type="Gene3D" id="1.25.40.10">
    <property type="entry name" value="Tetratricopeptide repeat domain"/>
    <property type="match status" value="1"/>
</dbReference>
<dbReference type="PROSITE" id="PS50005">
    <property type="entry name" value="TPR"/>
    <property type="match status" value="1"/>
</dbReference>
<keyword evidence="1" id="KW-0802">TPR repeat</keyword>